<gene>
    <name evidence="3" type="ORF">BFP71_07510</name>
</gene>
<name>A0A1E5T3K1_9BACT</name>
<feature type="transmembrane region" description="Helical" evidence="1">
    <location>
        <begin position="265"/>
        <end position="283"/>
    </location>
</feature>
<dbReference type="AlphaFoldDB" id="A0A1E5T3K1"/>
<proteinExistence type="predicted"/>
<dbReference type="Pfam" id="PF14258">
    <property type="entry name" value="DUF4350"/>
    <property type="match status" value="1"/>
</dbReference>
<dbReference type="Proteomes" id="UP000095552">
    <property type="component" value="Unassembled WGS sequence"/>
</dbReference>
<dbReference type="STRING" id="1563681.BFP71_07510"/>
<sequence>MKDRKYVVALIALVIVYVFLEMRKGESLDWTASFHNRHSIPFGTMATHDLMKDMLSDSAVESSYETVYEIATEGEERNLLILAERIAFSDDELEKLLDYVNRGKTVIIGGKEFLGGLRDSLEFTPLVTDPLLTYDLEAIQENLAGESKQLITTDLGGVAKSYSFSSVATTSAILSYNEDNFNVLAKNEAEQPVLLEYKGSKGRLILTTMPLALTNYFVLNEETTSFASSVLSLFPEDEPVLHVEYYQLGRLESQTPLRVVLANRSLRWGMFILLFTLLIFIFFESKRRQRIIPLIDPMKNLSVEFVETLGRLYYRQKDHRKLATKRVTYWKDFVRRKYNLRTDNLSNQFTEDLAKKSGLDIKEIELLLVSINHVEAGNEISLEELMLMEKQLNAFYGIE</sequence>
<keyword evidence="1" id="KW-0472">Membrane</keyword>
<comment type="caution">
    <text evidence="3">The sequence shown here is derived from an EMBL/GenBank/DDBJ whole genome shotgun (WGS) entry which is preliminary data.</text>
</comment>
<evidence type="ECO:0000259" key="2">
    <source>
        <dbReference type="Pfam" id="PF14258"/>
    </source>
</evidence>
<reference evidence="3 4" key="1">
    <citation type="submission" date="2016-08" db="EMBL/GenBank/DDBJ databases">
        <title>Draft genome of Fabibacter sp. strain SK-8.</title>
        <authorList>
            <person name="Wong S.-K."/>
            <person name="Hamasaki K."/>
            <person name="Yoshizawa S."/>
        </authorList>
    </citation>
    <scope>NUCLEOTIDE SEQUENCE [LARGE SCALE GENOMIC DNA]</scope>
    <source>
        <strain evidence="3 4">SK-8</strain>
    </source>
</reference>
<dbReference type="InterPro" id="IPR025646">
    <property type="entry name" value="DUF4350"/>
</dbReference>
<keyword evidence="1" id="KW-0812">Transmembrane</keyword>
<dbReference type="RefSeq" id="WP_069834869.1">
    <property type="nucleotide sequence ID" value="NZ_MDGQ01000004.1"/>
</dbReference>
<keyword evidence="1" id="KW-1133">Transmembrane helix</keyword>
<protein>
    <recommendedName>
        <fullName evidence="2">DUF4350 domain-containing protein</fullName>
    </recommendedName>
</protein>
<evidence type="ECO:0000256" key="1">
    <source>
        <dbReference type="SAM" id="Phobius"/>
    </source>
</evidence>
<dbReference type="OrthoDB" id="1111222at2"/>
<evidence type="ECO:0000313" key="4">
    <source>
        <dbReference type="Proteomes" id="UP000095552"/>
    </source>
</evidence>
<accession>A0A1E5T3K1</accession>
<dbReference type="EMBL" id="MDGQ01000004">
    <property type="protein sequence ID" value="OEK05950.1"/>
    <property type="molecule type" value="Genomic_DNA"/>
</dbReference>
<evidence type="ECO:0000313" key="3">
    <source>
        <dbReference type="EMBL" id="OEK05950.1"/>
    </source>
</evidence>
<organism evidence="3 4">
    <name type="scientific">Roseivirga misakiensis</name>
    <dbReference type="NCBI Taxonomy" id="1563681"/>
    <lineage>
        <taxon>Bacteria</taxon>
        <taxon>Pseudomonadati</taxon>
        <taxon>Bacteroidota</taxon>
        <taxon>Cytophagia</taxon>
        <taxon>Cytophagales</taxon>
        <taxon>Roseivirgaceae</taxon>
        <taxon>Roseivirga</taxon>
    </lineage>
</organism>
<keyword evidence="4" id="KW-1185">Reference proteome</keyword>
<feature type="domain" description="DUF4350" evidence="2">
    <location>
        <begin position="39"/>
        <end position="231"/>
    </location>
</feature>